<evidence type="ECO:0000313" key="1">
    <source>
        <dbReference type="EMBL" id="BAR61681.1"/>
    </source>
</evidence>
<sequence>MPGLNLHDRANTIPTDFFGHVAAGVGIPPAYACPWLRKLRRV</sequence>
<organism evidence="1 2">
    <name type="scientific">Bradyrhizobium diazoefficiens</name>
    <dbReference type="NCBI Taxonomy" id="1355477"/>
    <lineage>
        <taxon>Bacteria</taxon>
        <taxon>Pseudomonadati</taxon>
        <taxon>Pseudomonadota</taxon>
        <taxon>Alphaproteobacteria</taxon>
        <taxon>Hyphomicrobiales</taxon>
        <taxon>Nitrobacteraceae</taxon>
        <taxon>Bradyrhizobium</taxon>
    </lineage>
</organism>
<dbReference type="Proteomes" id="UP000063308">
    <property type="component" value="Chromosome"/>
</dbReference>
<dbReference type="AlphaFoldDB" id="A0A0E4G0Y1"/>
<gene>
    <name evidence="1" type="ORF">NK6_8532</name>
</gene>
<accession>A0A0E4G0Y1</accession>
<evidence type="ECO:0000313" key="2">
    <source>
        <dbReference type="Proteomes" id="UP000063308"/>
    </source>
</evidence>
<name>A0A0E4G0Y1_9BRAD</name>
<protein>
    <submittedName>
        <fullName evidence="1">Uncharacterized protein</fullName>
    </submittedName>
</protein>
<proteinExistence type="predicted"/>
<dbReference type="EMBL" id="AP014685">
    <property type="protein sequence ID" value="BAR61681.1"/>
    <property type="molecule type" value="Genomic_DNA"/>
</dbReference>
<reference evidence="1 2" key="1">
    <citation type="submission" date="2014-11" db="EMBL/GenBank/DDBJ databases">
        <title>Symbiosis island explosion on the genome of extra-slow-growing strains of soybean bradyrhizobia with massive insertion sequences.</title>
        <authorList>
            <person name="Iida T."/>
            <person name="Minamisawa K."/>
        </authorList>
    </citation>
    <scope>NUCLEOTIDE SEQUENCE [LARGE SCALE GENOMIC DNA]</scope>
    <source>
        <strain evidence="1 2">NK6</strain>
    </source>
</reference>